<dbReference type="AlphaFoldDB" id="A0A834FSP7"/>
<dbReference type="Proteomes" id="UP000646548">
    <property type="component" value="Unassembled WGS sequence"/>
</dbReference>
<organism evidence="2 3">
    <name type="scientific">Oryzias melastigma</name>
    <name type="common">Marine medaka</name>
    <dbReference type="NCBI Taxonomy" id="30732"/>
    <lineage>
        <taxon>Eukaryota</taxon>
        <taxon>Metazoa</taxon>
        <taxon>Chordata</taxon>
        <taxon>Craniata</taxon>
        <taxon>Vertebrata</taxon>
        <taxon>Euteleostomi</taxon>
        <taxon>Actinopterygii</taxon>
        <taxon>Neopterygii</taxon>
        <taxon>Teleostei</taxon>
        <taxon>Neoteleostei</taxon>
        <taxon>Acanthomorphata</taxon>
        <taxon>Ovalentaria</taxon>
        <taxon>Atherinomorphae</taxon>
        <taxon>Beloniformes</taxon>
        <taxon>Adrianichthyidae</taxon>
        <taxon>Oryziinae</taxon>
        <taxon>Oryzias</taxon>
    </lineage>
</organism>
<gene>
    <name evidence="2" type="ORF">FQA47_018287</name>
</gene>
<evidence type="ECO:0000256" key="1">
    <source>
        <dbReference type="SAM" id="MobiDB-lite"/>
    </source>
</evidence>
<comment type="caution">
    <text evidence="2">The sequence shown here is derived from an EMBL/GenBank/DDBJ whole genome shotgun (WGS) entry which is preliminary data.</text>
</comment>
<protein>
    <submittedName>
        <fullName evidence="2">Uncharacterized protein</fullName>
    </submittedName>
</protein>
<feature type="region of interest" description="Disordered" evidence="1">
    <location>
        <begin position="1"/>
        <end position="78"/>
    </location>
</feature>
<sequence>MVLSEDSPGKTKKKRGERERSSCHPKTQRRTKKIRKKSGEQQPSKDPPTQQKTNKASRPAAATPKRSSAAIRGSRRGVATRKCLPAAFWEFPQTA</sequence>
<dbReference type="EMBL" id="WKFB01000006">
    <property type="protein sequence ID" value="KAF6739460.1"/>
    <property type="molecule type" value="Genomic_DNA"/>
</dbReference>
<name>A0A834FSP7_ORYME</name>
<reference evidence="2" key="1">
    <citation type="journal article" name="BMC Genomics">
        <title>Long-read sequencing and de novo genome assembly of marine medaka (Oryzias melastigma).</title>
        <authorList>
            <person name="Liang P."/>
            <person name="Saqib H.S.A."/>
            <person name="Ni X."/>
            <person name="Shen Y."/>
        </authorList>
    </citation>
    <scope>NUCLEOTIDE SEQUENCE</scope>
    <source>
        <strain evidence="2">Bigg-433</strain>
    </source>
</reference>
<feature type="compositionally biased region" description="Basic residues" evidence="1">
    <location>
        <begin position="26"/>
        <end position="36"/>
    </location>
</feature>
<feature type="compositionally biased region" description="Polar residues" evidence="1">
    <location>
        <begin position="40"/>
        <end position="56"/>
    </location>
</feature>
<evidence type="ECO:0000313" key="2">
    <source>
        <dbReference type="EMBL" id="KAF6739460.1"/>
    </source>
</evidence>
<accession>A0A834FSP7</accession>
<proteinExistence type="predicted"/>
<evidence type="ECO:0000313" key="3">
    <source>
        <dbReference type="Proteomes" id="UP000646548"/>
    </source>
</evidence>